<dbReference type="GO" id="GO:0008823">
    <property type="term" value="F:cupric reductase (NADH) activity"/>
    <property type="evidence" value="ECO:0007669"/>
    <property type="project" value="TreeGrafter"/>
</dbReference>
<dbReference type="KEGG" id="haxz:M0R88_09755"/>
<evidence type="ECO:0000313" key="3">
    <source>
        <dbReference type="EMBL" id="UPV98816.1"/>
    </source>
</evidence>
<gene>
    <name evidence="3" type="primary">npdG</name>
    <name evidence="3" type="ORF">M0R88_09755</name>
</gene>
<dbReference type="SUPFAM" id="SSF51735">
    <property type="entry name" value="NAD(P)-binding Rossmann-fold domains"/>
    <property type="match status" value="1"/>
</dbReference>
<dbReference type="InterPro" id="IPR010185">
    <property type="entry name" value="NpdG"/>
</dbReference>
<feature type="domain" description="Pyrroline-5-carboxylate reductase catalytic N-terminal" evidence="2">
    <location>
        <begin position="2"/>
        <end position="105"/>
    </location>
</feature>
<sequence>MRIALLGGTGDIGQALALRWARDTGHEILVGSRDPEKARTKAGEYETELDSVGVERDVKGFANEMAADRADVVVLAVPAFHVRDLVESIADRIEDADVLVSPAVGMDRDDEGFHYKPPKAGSVTQLVADAAPEGVPVVGAFHNLSADRLANLDVELDLDTLVVGDDEDAVETVVQLGDQIEGLRALKAGGIANAAEVESMTPLLINLAVENDGMHDVGVKFE</sequence>
<organism evidence="3 4">
    <name type="scientific">Halorussus gelatinilyticus</name>
    <dbReference type="NCBI Taxonomy" id="2937524"/>
    <lineage>
        <taxon>Archaea</taxon>
        <taxon>Methanobacteriati</taxon>
        <taxon>Methanobacteriota</taxon>
        <taxon>Stenosarchaea group</taxon>
        <taxon>Halobacteria</taxon>
        <taxon>Halobacteriales</taxon>
        <taxon>Haladaptataceae</taxon>
        <taxon>Halorussus</taxon>
    </lineage>
</organism>
<dbReference type="GO" id="GO:0015677">
    <property type="term" value="P:copper ion import"/>
    <property type="evidence" value="ECO:0007669"/>
    <property type="project" value="TreeGrafter"/>
</dbReference>
<dbReference type="GO" id="GO:0050661">
    <property type="term" value="F:NADP binding"/>
    <property type="evidence" value="ECO:0007669"/>
    <property type="project" value="InterPro"/>
</dbReference>
<dbReference type="InterPro" id="IPR051267">
    <property type="entry name" value="STEAP_metalloreductase"/>
</dbReference>
<name>A0A8U0ICP5_9EURY</name>
<dbReference type="GeneID" id="72190140"/>
<dbReference type="NCBIfam" id="TIGR01915">
    <property type="entry name" value="npdG"/>
    <property type="match status" value="1"/>
</dbReference>
<dbReference type="EMBL" id="CP096658">
    <property type="protein sequence ID" value="UPV98816.1"/>
    <property type="molecule type" value="Genomic_DNA"/>
</dbReference>
<reference evidence="3" key="1">
    <citation type="submission" date="2022-04" db="EMBL/GenBank/DDBJ databases">
        <title>Diverse halophilic archaea isolated from saline environments.</title>
        <authorList>
            <person name="Cui H.-L."/>
        </authorList>
    </citation>
    <scope>NUCLEOTIDE SEQUENCE</scope>
    <source>
        <strain evidence="3">XZYJT40</strain>
    </source>
</reference>
<dbReference type="Pfam" id="PF03807">
    <property type="entry name" value="F420_oxidored"/>
    <property type="match status" value="1"/>
</dbReference>
<dbReference type="RefSeq" id="WP_248653322.1">
    <property type="nucleotide sequence ID" value="NZ_CP096658.1"/>
</dbReference>
<evidence type="ECO:0000313" key="4">
    <source>
        <dbReference type="Proteomes" id="UP000830434"/>
    </source>
</evidence>
<accession>A0A8U0ICP5</accession>
<keyword evidence="4" id="KW-1185">Reference proteome</keyword>
<protein>
    <submittedName>
        <fullName evidence="3">NADPH-dependent F420 reductase</fullName>
    </submittedName>
</protein>
<dbReference type="Proteomes" id="UP000830434">
    <property type="component" value="Chromosome"/>
</dbReference>
<dbReference type="GO" id="GO:0052851">
    <property type="term" value="F:ferric-chelate reductase (NADPH) activity"/>
    <property type="evidence" value="ECO:0007669"/>
    <property type="project" value="TreeGrafter"/>
</dbReference>
<proteinExistence type="predicted"/>
<dbReference type="InterPro" id="IPR028939">
    <property type="entry name" value="P5C_Rdtase_cat_N"/>
</dbReference>
<evidence type="ECO:0000259" key="2">
    <source>
        <dbReference type="Pfam" id="PF03807"/>
    </source>
</evidence>
<dbReference type="PANTHER" id="PTHR14239">
    <property type="entry name" value="DUDULIN-RELATED"/>
    <property type="match status" value="1"/>
</dbReference>
<dbReference type="AlphaFoldDB" id="A0A8U0ICP5"/>
<keyword evidence="1" id="KW-0560">Oxidoreductase</keyword>
<dbReference type="GO" id="GO:0016651">
    <property type="term" value="F:oxidoreductase activity, acting on NAD(P)H"/>
    <property type="evidence" value="ECO:0007669"/>
    <property type="project" value="InterPro"/>
</dbReference>
<evidence type="ECO:0000256" key="1">
    <source>
        <dbReference type="ARBA" id="ARBA00023002"/>
    </source>
</evidence>
<dbReference type="InterPro" id="IPR036291">
    <property type="entry name" value="NAD(P)-bd_dom_sf"/>
</dbReference>
<dbReference type="GO" id="GO:0005886">
    <property type="term" value="C:plasma membrane"/>
    <property type="evidence" value="ECO:0007669"/>
    <property type="project" value="TreeGrafter"/>
</dbReference>
<dbReference type="Gene3D" id="3.40.50.720">
    <property type="entry name" value="NAD(P)-binding Rossmann-like Domain"/>
    <property type="match status" value="1"/>
</dbReference>
<dbReference type="GO" id="GO:0006740">
    <property type="term" value="P:NADPH regeneration"/>
    <property type="evidence" value="ECO:0007669"/>
    <property type="project" value="InterPro"/>
</dbReference>
<dbReference type="PANTHER" id="PTHR14239:SF0">
    <property type="entry name" value="F420-DEPENDENT NADP REDUCTASE"/>
    <property type="match status" value="1"/>
</dbReference>
<dbReference type="GO" id="GO:0070967">
    <property type="term" value="F:coenzyme F420 binding"/>
    <property type="evidence" value="ECO:0007669"/>
    <property type="project" value="InterPro"/>
</dbReference>